<dbReference type="InterPro" id="IPR013563">
    <property type="entry name" value="Oligopep_ABC_C"/>
</dbReference>
<dbReference type="PROSITE" id="PS50893">
    <property type="entry name" value="ABC_TRANSPORTER_2"/>
    <property type="match status" value="1"/>
</dbReference>
<keyword evidence="2" id="KW-0547">Nucleotide-binding</keyword>
<dbReference type="InterPro" id="IPR027417">
    <property type="entry name" value="P-loop_NTPase"/>
</dbReference>
<dbReference type="InterPro" id="IPR050319">
    <property type="entry name" value="ABC_transp_ATP-bind"/>
</dbReference>
<evidence type="ECO:0000256" key="2">
    <source>
        <dbReference type="ARBA" id="ARBA00022741"/>
    </source>
</evidence>
<evidence type="ECO:0000313" key="6">
    <source>
        <dbReference type="Proteomes" id="UP000235460"/>
    </source>
</evidence>
<dbReference type="GO" id="GO:0015833">
    <property type="term" value="P:peptide transport"/>
    <property type="evidence" value="ECO:0007669"/>
    <property type="project" value="InterPro"/>
</dbReference>
<dbReference type="CDD" id="cd03257">
    <property type="entry name" value="ABC_NikE_OppD_transporters"/>
    <property type="match status" value="1"/>
</dbReference>
<dbReference type="Proteomes" id="UP000235460">
    <property type="component" value="Unassembled WGS sequence"/>
</dbReference>
<dbReference type="Pfam" id="PF08352">
    <property type="entry name" value="oligo_HPY"/>
    <property type="match status" value="1"/>
</dbReference>
<keyword evidence="3 5" id="KW-0067">ATP-binding</keyword>
<dbReference type="Gene3D" id="3.40.50.300">
    <property type="entry name" value="P-loop containing nucleotide triphosphate hydrolases"/>
    <property type="match status" value="1"/>
</dbReference>
<dbReference type="PANTHER" id="PTHR43776">
    <property type="entry name" value="TRANSPORT ATP-BINDING PROTEIN"/>
    <property type="match status" value="1"/>
</dbReference>
<dbReference type="SMART" id="SM00382">
    <property type="entry name" value="AAA"/>
    <property type="match status" value="1"/>
</dbReference>
<dbReference type="EMBL" id="PNIK01000104">
    <property type="protein sequence ID" value="PMP65102.1"/>
    <property type="molecule type" value="Genomic_DNA"/>
</dbReference>
<feature type="domain" description="ABC transporter" evidence="4">
    <location>
        <begin position="6"/>
        <end position="254"/>
    </location>
</feature>
<evidence type="ECO:0000313" key="5">
    <source>
        <dbReference type="EMBL" id="PMP65102.1"/>
    </source>
</evidence>
<evidence type="ECO:0000259" key="4">
    <source>
        <dbReference type="PROSITE" id="PS50893"/>
    </source>
</evidence>
<dbReference type="PROSITE" id="PS00211">
    <property type="entry name" value="ABC_TRANSPORTER_1"/>
    <property type="match status" value="1"/>
</dbReference>
<evidence type="ECO:0000256" key="1">
    <source>
        <dbReference type="ARBA" id="ARBA00022448"/>
    </source>
</evidence>
<dbReference type="GO" id="GO:0016887">
    <property type="term" value="F:ATP hydrolysis activity"/>
    <property type="evidence" value="ECO:0007669"/>
    <property type="project" value="InterPro"/>
</dbReference>
<dbReference type="SUPFAM" id="SSF52540">
    <property type="entry name" value="P-loop containing nucleoside triphosphate hydrolases"/>
    <property type="match status" value="1"/>
</dbReference>
<dbReference type="AlphaFoldDB" id="A0A2N7PLP7"/>
<dbReference type="InterPro" id="IPR003593">
    <property type="entry name" value="AAA+_ATPase"/>
</dbReference>
<gene>
    <name evidence="5" type="ORF">C0190_07145</name>
</gene>
<evidence type="ECO:0000256" key="3">
    <source>
        <dbReference type="ARBA" id="ARBA00022840"/>
    </source>
</evidence>
<comment type="caution">
    <text evidence="5">The sequence shown here is derived from an EMBL/GenBank/DDBJ whole genome shotgun (WGS) entry which is preliminary data.</text>
</comment>
<keyword evidence="1" id="KW-0813">Transport</keyword>
<dbReference type="GO" id="GO:0055085">
    <property type="term" value="P:transmembrane transport"/>
    <property type="evidence" value="ECO:0007669"/>
    <property type="project" value="UniProtKB-ARBA"/>
</dbReference>
<dbReference type="InterPro" id="IPR003439">
    <property type="entry name" value="ABC_transporter-like_ATP-bd"/>
</dbReference>
<organism evidence="5 6">
    <name type="scientific">Thermodesulfobacterium geofontis</name>
    <dbReference type="NCBI Taxonomy" id="1295609"/>
    <lineage>
        <taxon>Bacteria</taxon>
        <taxon>Pseudomonadati</taxon>
        <taxon>Thermodesulfobacteriota</taxon>
        <taxon>Thermodesulfobacteria</taxon>
        <taxon>Thermodesulfobacteriales</taxon>
        <taxon>Thermodesulfobacteriaceae</taxon>
        <taxon>Thermodesulfobacterium</taxon>
    </lineage>
</organism>
<sequence length="319" mass="36717">MNNSIVEVKNIWKRYEIKRWGLKRIAFNALINVSLNVSKGETVGILGESGCGKTTLGKIILDLEKPDKGEVFWFGKKLKELTKEEYKIYRPKFQAVFQDPYSSLNPRYKIADILLEPYLINVEKNKKKGLEKAEEVLNLVGLRTEVLKKYPHALSGGERQRVALARALMVSPSLIVLDEPTSALDITLAVQILELLKDFKKSFNLSYILISHSLPVVLYLSDWIVVMYLGRIVEICKKDVFSKVKHHPYTLMLLDAHPDPFSPKRFFSKKVKGEIASPLYRPNGCEFHPRCEEREKACSENIPQLRKINDFQYIACFKR</sequence>
<proteinExistence type="predicted"/>
<protein>
    <submittedName>
        <fullName evidence="5">Oligopeptide ABC transporter ATP-binding protein OppF</fullName>
    </submittedName>
</protein>
<dbReference type="NCBIfam" id="TIGR01727">
    <property type="entry name" value="oligo_HPY"/>
    <property type="match status" value="1"/>
</dbReference>
<name>A0A2N7PLP7_9BACT</name>
<reference evidence="5 6" key="1">
    <citation type="submission" date="2018-01" db="EMBL/GenBank/DDBJ databases">
        <title>Metagenomic assembled genomes from two thermal pools in the Uzon Caldera, Kamchatka, Russia.</title>
        <authorList>
            <person name="Wilkins L."/>
            <person name="Ettinger C."/>
        </authorList>
    </citation>
    <scope>NUCLEOTIDE SEQUENCE [LARGE SCALE GENOMIC DNA]</scope>
    <source>
        <strain evidence="5">ZAV-08</strain>
    </source>
</reference>
<dbReference type="InterPro" id="IPR017871">
    <property type="entry name" value="ABC_transporter-like_CS"/>
</dbReference>
<dbReference type="GO" id="GO:0005524">
    <property type="term" value="F:ATP binding"/>
    <property type="evidence" value="ECO:0007669"/>
    <property type="project" value="UniProtKB-KW"/>
</dbReference>
<dbReference type="Pfam" id="PF00005">
    <property type="entry name" value="ABC_tran"/>
    <property type="match status" value="1"/>
</dbReference>
<accession>A0A2N7PLP7</accession>